<accession>A0A5K7S916</accession>
<dbReference type="Proteomes" id="UP001193389">
    <property type="component" value="Chromosome"/>
</dbReference>
<proteinExistence type="predicted"/>
<name>A0A5K7S916_9BACT</name>
<dbReference type="KEGG" id="anf:AQPE_2218"/>
<evidence type="ECO:0000313" key="2">
    <source>
        <dbReference type="Proteomes" id="UP001193389"/>
    </source>
</evidence>
<evidence type="ECO:0000313" key="1">
    <source>
        <dbReference type="EMBL" id="BBE18058.1"/>
    </source>
</evidence>
<protein>
    <submittedName>
        <fullName evidence="1">Uncharacterized protein</fullName>
    </submittedName>
</protein>
<reference evidence="1" key="1">
    <citation type="journal article" date="2020" name="Int. J. Syst. Evol. Microbiol.">
        <title>Aquipluma nitroreducens gen. nov. sp. nov., a novel facultatively anaerobic bacterium isolated from a freshwater lake.</title>
        <authorList>
            <person name="Watanabe M."/>
            <person name="Kojima H."/>
            <person name="Fukui M."/>
        </authorList>
    </citation>
    <scope>NUCLEOTIDE SEQUENCE</scope>
    <source>
        <strain evidence="1">MeG22</strain>
    </source>
</reference>
<organism evidence="1 2">
    <name type="scientific">Aquipluma nitroreducens</name>
    <dbReference type="NCBI Taxonomy" id="2010828"/>
    <lineage>
        <taxon>Bacteria</taxon>
        <taxon>Pseudomonadati</taxon>
        <taxon>Bacteroidota</taxon>
        <taxon>Bacteroidia</taxon>
        <taxon>Marinilabiliales</taxon>
        <taxon>Prolixibacteraceae</taxon>
        <taxon>Aquipluma</taxon>
    </lineage>
</organism>
<keyword evidence="2" id="KW-1185">Reference proteome</keyword>
<dbReference type="AlphaFoldDB" id="A0A5K7S916"/>
<dbReference type="EMBL" id="AP018694">
    <property type="protein sequence ID" value="BBE18058.1"/>
    <property type="molecule type" value="Genomic_DNA"/>
</dbReference>
<gene>
    <name evidence="1" type="ORF">AQPE_2218</name>
</gene>
<sequence>MIKTFFISIGKAIYFRVKDKVFQKESENKLYTTGNKKAASIA</sequence>